<keyword evidence="1" id="KW-0472">Membrane</keyword>
<sequence>MPRNESTGLKHPVPFVLYVELSLISLLHVPFGFMESYLLFLLKRKEVVKCIKDTNNVIPVYMFVSPLFPLFILFIGNLCLECMNKRDLVTGKSTCHLSGVTGIM</sequence>
<organism evidence="2">
    <name type="scientific">Spumella elongata</name>
    <dbReference type="NCBI Taxonomy" id="89044"/>
    <lineage>
        <taxon>Eukaryota</taxon>
        <taxon>Sar</taxon>
        <taxon>Stramenopiles</taxon>
        <taxon>Ochrophyta</taxon>
        <taxon>Chrysophyceae</taxon>
        <taxon>Chromulinales</taxon>
        <taxon>Chromulinaceae</taxon>
        <taxon>Spumella</taxon>
    </lineage>
</organism>
<protein>
    <submittedName>
        <fullName evidence="2">Uncharacterized protein</fullName>
    </submittedName>
</protein>
<dbReference type="AlphaFoldDB" id="A0A7S3M2F2"/>
<evidence type="ECO:0000256" key="1">
    <source>
        <dbReference type="SAM" id="Phobius"/>
    </source>
</evidence>
<reference evidence="2" key="1">
    <citation type="submission" date="2021-01" db="EMBL/GenBank/DDBJ databases">
        <authorList>
            <person name="Corre E."/>
            <person name="Pelletier E."/>
            <person name="Niang G."/>
            <person name="Scheremetjew M."/>
            <person name="Finn R."/>
            <person name="Kale V."/>
            <person name="Holt S."/>
            <person name="Cochrane G."/>
            <person name="Meng A."/>
            <person name="Brown T."/>
            <person name="Cohen L."/>
        </authorList>
    </citation>
    <scope>NUCLEOTIDE SEQUENCE</scope>
    <source>
        <strain evidence="2">CCAP 955/1</strain>
    </source>
</reference>
<name>A0A7S3M2F2_9STRA</name>
<accession>A0A7S3M2F2</accession>
<keyword evidence="1" id="KW-1133">Transmembrane helix</keyword>
<gene>
    <name evidence="2" type="ORF">SELO1098_LOCUS7882</name>
</gene>
<proteinExistence type="predicted"/>
<feature type="transmembrane region" description="Helical" evidence="1">
    <location>
        <begin position="60"/>
        <end position="78"/>
    </location>
</feature>
<keyword evidence="1" id="KW-0812">Transmembrane</keyword>
<dbReference type="EMBL" id="HBIC01015556">
    <property type="protein sequence ID" value="CAE0279049.1"/>
    <property type="molecule type" value="Transcribed_RNA"/>
</dbReference>
<feature type="transmembrane region" description="Helical" evidence="1">
    <location>
        <begin position="15"/>
        <end position="40"/>
    </location>
</feature>
<evidence type="ECO:0000313" key="2">
    <source>
        <dbReference type="EMBL" id="CAE0279049.1"/>
    </source>
</evidence>